<evidence type="ECO:0008006" key="3">
    <source>
        <dbReference type="Google" id="ProtNLM"/>
    </source>
</evidence>
<protein>
    <recommendedName>
        <fullName evidence="3">UDENN domain-containing protein</fullName>
    </recommendedName>
</protein>
<evidence type="ECO:0000313" key="2">
    <source>
        <dbReference type="Proteomes" id="UP001388673"/>
    </source>
</evidence>
<dbReference type="GeneID" id="92178434"/>
<dbReference type="InterPro" id="IPR053056">
    <property type="entry name" value="Lipid_Metab_Assoc_Protein"/>
</dbReference>
<dbReference type="PANTHER" id="PTHR28153:SF1">
    <property type="entry name" value="DUF4484 DOMAIN-CONTAINING PROTEIN"/>
    <property type="match status" value="1"/>
</dbReference>
<dbReference type="InterPro" id="IPR018626">
    <property type="entry name" value="LCHN/Anr2"/>
</dbReference>
<name>A0AAW0Z518_9TREE</name>
<dbReference type="RefSeq" id="XP_066805503.1">
    <property type="nucleotide sequence ID" value="XM_066944302.1"/>
</dbReference>
<sequence length="516" mass="56070">MTQLPPLAAIFLTHFDDIKGQSVIFYASLPDLPAKTIEHTTLPSGLHALDSDLVLFTHHGMPGAGVFRSRLSDEGTRGRRMGTLGVVLAPPSVPSDLFSLHSTLSDLFDQLEALESSPFAPSSSTNPSSAVSHLANIWHDRRANPASLASSASAKAGHSTGHIEAKKRVDRLVQGREELPSDHPVAYLPSLLSVMGPTIVPIYKAALSGQRILLYSAPPLLPLAAFAWCIWALSLAPSSIRDGESSVWLGNVGLMDLREVKDRKGGWVATTSDAIYRSHQDVYDIFIDFSSIPLSTDLPHDSPSSTPTPLVLSTYKRLSTTPVTYNFGDLPLYRSLLLLSSSPPTVHAGVGKTGGWWLLAFELMERAWKLCVGVCEFAIGRGSVGDEGHLTLGEGEEDARLLGDDDDDDDDNIIITSLEEAEEEDDGEGVEDEAIRRGRLILRQIQHNTHHLHHHLRTVIESRPRGSAAATIPLNQAELRQLAGSRWSLGGVGTMEAQFWSDLARVWGTTVDTEDE</sequence>
<dbReference type="Pfam" id="PF09804">
    <property type="entry name" value="DENND11"/>
    <property type="match status" value="1"/>
</dbReference>
<organism evidence="1 2">
    <name type="scientific">Kwoniella newhampshirensis</name>
    <dbReference type="NCBI Taxonomy" id="1651941"/>
    <lineage>
        <taxon>Eukaryota</taxon>
        <taxon>Fungi</taxon>
        <taxon>Dikarya</taxon>
        <taxon>Basidiomycota</taxon>
        <taxon>Agaricomycotina</taxon>
        <taxon>Tremellomycetes</taxon>
        <taxon>Tremellales</taxon>
        <taxon>Cryptococcaceae</taxon>
        <taxon>Kwoniella</taxon>
    </lineage>
</organism>
<comment type="caution">
    <text evidence="1">The sequence shown here is derived from an EMBL/GenBank/DDBJ whole genome shotgun (WGS) entry which is preliminary data.</text>
</comment>
<accession>A0AAW0Z518</accession>
<dbReference type="EMBL" id="JBCAWK010000002">
    <property type="protein sequence ID" value="KAK8866024.1"/>
    <property type="molecule type" value="Genomic_DNA"/>
</dbReference>
<dbReference type="GO" id="GO:0005811">
    <property type="term" value="C:lipid droplet"/>
    <property type="evidence" value="ECO:0007669"/>
    <property type="project" value="TreeGrafter"/>
</dbReference>
<evidence type="ECO:0000313" key="1">
    <source>
        <dbReference type="EMBL" id="KAK8866024.1"/>
    </source>
</evidence>
<keyword evidence="2" id="KW-1185">Reference proteome</keyword>
<dbReference type="PANTHER" id="PTHR28153">
    <property type="entry name" value="PROTEIN, PUTATIVE-RELATED"/>
    <property type="match status" value="1"/>
</dbReference>
<dbReference type="KEGG" id="kne:92178434"/>
<dbReference type="AlphaFoldDB" id="A0AAW0Z518"/>
<proteinExistence type="predicted"/>
<dbReference type="Proteomes" id="UP001388673">
    <property type="component" value="Unassembled WGS sequence"/>
</dbReference>
<reference evidence="1 2" key="1">
    <citation type="journal article" date="2024" name="bioRxiv">
        <title>Comparative genomics of Cryptococcus and Kwoniella reveals pathogenesis evolution and contrasting karyotype dynamics via intercentromeric recombination or chromosome fusion.</title>
        <authorList>
            <person name="Coelho M.A."/>
            <person name="David-Palma M."/>
            <person name="Shea T."/>
            <person name="Bowers K."/>
            <person name="McGinley-Smith S."/>
            <person name="Mohammad A.W."/>
            <person name="Gnirke A."/>
            <person name="Yurkov A.M."/>
            <person name="Nowrousian M."/>
            <person name="Sun S."/>
            <person name="Cuomo C.A."/>
            <person name="Heitman J."/>
        </authorList>
    </citation>
    <scope>NUCLEOTIDE SEQUENCE [LARGE SCALE GENOMIC DNA]</scope>
    <source>
        <strain evidence="1 2">CBS 13917</strain>
    </source>
</reference>
<gene>
    <name evidence="1" type="ORF">IAR55_001175</name>
</gene>